<dbReference type="PRINTS" id="PR00488">
    <property type="entry name" value="5LPOXGNASEAP"/>
</dbReference>
<dbReference type="FunFam" id="1.20.120.550:FF:000003">
    <property type="entry name" value="Leukotriene C4 synthase"/>
    <property type="match status" value="1"/>
</dbReference>
<keyword evidence="5 7" id="KW-1133">Transmembrane helix</keyword>
<name>A0AAN9AWW9_9CAEN</name>
<dbReference type="GO" id="GO:0019370">
    <property type="term" value="P:leukotriene biosynthetic process"/>
    <property type="evidence" value="ECO:0007669"/>
    <property type="project" value="UniProtKB-KW"/>
</dbReference>
<dbReference type="EMBL" id="JBAMIC010000019">
    <property type="protein sequence ID" value="KAK7093985.1"/>
    <property type="molecule type" value="Genomic_DNA"/>
</dbReference>
<dbReference type="InterPro" id="IPR023352">
    <property type="entry name" value="MAPEG-like_dom_sf"/>
</dbReference>
<keyword evidence="9" id="KW-1185">Reference proteome</keyword>
<comment type="caution">
    <text evidence="8">The sequence shown here is derived from an EMBL/GenBank/DDBJ whole genome shotgun (WGS) entry which is preliminary data.</text>
</comment>
<feature type="transmembrane region" description="Helical" evidence="7">
    <location>
        <begin position="73"/>
        <end position="95"/>
    </location>
</feature>
<evidence type="ECO:0000313" key="8">
    <source>
        <dbReference type="EMBL" id="KAK7093985.1"/>
    </source>
</evidence>
<dbReference type="GO" id="GO:0008047">
    <property type="term" value="F:enzyme activator activity"/>
    <property type="evidence" value="ECO:0007669"/>
    <property type="project" value="InterPro"/>
</dbReference>
<sequence>MSNTVANLDEYALPAFVTFASLVQQARFAKRVGLARMKYKVPVPETTGDPAFIRTFRAQQNSVEFYPIAVSSLWLSSLFFHPVPSAIAGAIYIYGRQKYFDGYAQDSEKRLPGFKLSVNALLALLAMSGAGVTTALLRRYADTDLAAMATDLINKVVSKQ</sequence>
<keyword evidence="6 7" id="KW-0472">Membrane</keyword>
<organism evidence="8 9">
    <name type="scientific">Littorina saxatilis</name>
    <dbReference type="NCBI Taxonomy" id="31220"/>
    <lineage>
        <taxon>Eukaryota</taxon>
        <taxon>Metazoa</taxon>
        <taxon>Spiralia</taxon>
        <taxon>Lophotrochozoa</taxon>
        <taxon>Mollusca</taxon>
        <taxon>Gastropoda</taxon>
        <taxon>Caenogastropoda</taxon>
        <taxon>Littorinimorpha</taxon>
        <taxon>Littorinoidea</taxon>
        <taxon>Littorinidae</taxon>
        <taxon>Littorina</taxon>
    </lineage>
</organism>
<evidence type="ECO:0000256" key="2">
    <source>
        <dbReference type="ARBA" id="ARBA00022692"/>
    </source>
</evidence>
<feature type="transmembrane region" description="Helical" evidence="7">
    <location>
        <begin position="116"/>
        <end position="137"/>
    </location>
</feature>
<gene>
    <name evidence="8" type="ORF">V1264_007664</name>
</gene>
<accession>A0AAN9AWW9</accession>
<dbReference type="InterPro" id="IPR050997">
    <property type="entry name" value="MAPEG"/>
</dbReference>
<dbReference type="PANTHER" id="PTHR10250:SF15">
    <property type="entry name" value="MICROSOMAL GLUTATHIONE S-TRANSFERASE-RELATED"/>
    <property type="match status" value="1"/>
</dbReference>
<dbReference type="SUPFAM" id="SSF161084">
    <property type="entry name" value="MAPEG domain-like"/>
    <property type="match status" value="1"/>
</dbReference>
<dbReference type="PANTHER" id="PTHR10250">
    <property type="entry name" value="MICROSOMAL GLUTATHIONE S-TRANSFERASE"/>
    <property type="match status" value="1"/>
</dbReference>
<comment type="subcellular location">
    <subcellularLocation>
        <location evidence="1">Endoplasmic reticulum membrane</location>
        <topology evidence="1">Multi-pass membrane protein</topology>
    </subcellularLocation>
</comment>
<proteinExistence type="predicted"/>
<keyword evidence="3" id="KW-0434">Leukotriene biosynthesis</keyword>
<dbReference type="Proteomes" id="UP001374579">
    <property type="component" value="Unassembled WGS sequence"/>
</dbReference>
<evidence type="ECO:0000313" key="9">
    <source>
        <dbReference type="Proteomes" id="UP001374579"/>
    </source>
</evidence>
<dbReference type="Gene3D" id="1.20.120.550">
    <property type="entry name" value="Membrane associated eicosanoid/glutathione metabolism-like domain"/>
    <property type="match status" value="1"/>
</dbReference>
<dbReference type="InterPro" id="IPR001446">
    <property type="entry name" value="5_LipOase_AP"/>
</dbReference>
<dbReference type="GO" id="GO:0005789">
    <property type="term" value="C:endoplasmic reticulum membrane"/>
    <property type="evidence" value="ECO:0007669"/>
    <property type="project" value="UniProtKB-SubCell"/>
</dbReference>
<reference evidence="8 9" key="1">
    <citation type="submission" date="2024-02" db="EMBL/GenBank/DDBJ databases">
        <title>Chromosome-scale genome assembly of the rough periwinkle Littorina saxatilis.</title>
        <authorList>
            <person name="De Jode A."/>
            <person name="Faria R."/>
            <person name="Formenti G."/>
            <person name="Sims Y."/>
            <person name="Smith T.P."/>
            <person name="Tracey A."/>
            <person name="Wood J.M.D."/>
            <person name="Zagrodzka Z.B."/>
            <person name="Johannesson K."/>
            <person name="Butlin R.K."/>
            <person name="Leder E.H."/>
        </authorList>
    </citation>
    <scope>NUCLEOTIDE SEQUENCE [LARGE SCALE GENOMIC DNA]</scope>
    <source>
        <strain evidence="8">Snail1</strain>
        <tissue evidence="8">Muscle</tissue>
    </source>
</reference>
<dbReference type="Pfam" id="PF01124">
    <property type="entry name" value="MAPEG"/>
    <property type="match status" value="1"/>
</dbReference>
<evidence type="ECO:0000256" key="3">
    <source>
        <dbReference type="ARBA" id="ARBA00022751"/>
    </source>
</evidence>
<evidence type="ECO:0008006" key="10">
    <source>
        <dbReference type="Google" id="ProtNLM"/>
    </source>
</evidence>
<evidence type="ECO:0000256" key="5">
    <source>
        <dbReference type="ARBA" id="ARBA00022989"/>
    </source>
</evidence>
<dbReference type="GO" id="GO:0004364">
    <property type="term" value="F:glutathione transferase activity"/>
    <property type="evidence" value="ECO:0007669"/>
    <property type="project" value="TreeGrafter"/>
</dbReference>
<evidence type="ECO:0000256" key="1">
    <source>
        <dbReference type="ARBA" id="ARBA00004477"/>
    </source>
</evidence>
<dbReference type="GO" id="GO:0005635">
    <property type="term" value="C:nuclear envelope"/>
    <property type="evidence" value="ECO:0007669"/>
    <property type="project" value="TreeGrafter"/>
</dbReference>
<evidence type="ECO:0000256" key="4">
    <source>
        <dbReference type="ARBA" id="ARBA00022824"/>
    </source>
</evidence>
<keyword evidence="2 7" id="KW-0812">Transmembrane</keyword>
<dbReference type="AlphaFoldDB" id="A0AAN9AWW9"/>
<keyword evidence="4" id="KW-0256">Endoplasmic reticulum</keyword>
<evidence type="ECO:0000256" key="6">
    <source>
        <dbReference type="ARBA" id="ARBA00023136"/>
    </source>
</evidence>
<evidence type="ECO:0000256" key="7">
    <source>
        <dbReference type="SAM" id="Phobius"/>
    </source>
</evidence>
<protein>
    <recommendedName>
        <fullName evidence="10">Microsomal glutathione S-transferase 2</fullName>
    </recommendedName>
</protein>
<dbReference type="GO" id="GO:0004602">
    <property type="term" value="F:glutathione peroxidase activity"/>
    <property type="evidence" value="ECO:0007669"/>
    <property type="project" value="TreeGrafter"/>
</dbReference>
<dbReference type="InterPro" id="IPR001129">
    <property type="entry name" value="Membr-assoc_MAPEG"/>
</dbReference>